<sequence length="117" mass="13259">MTDFSHFLFKLGNLHDCTITLLEWRTEQEIFGFEIEDLYFNFEGLPEYPGPLAGRLVLEGVQRVAIDINDLQRPLRIDDFTVEAVDSSAAAASITLQPSGTIKIAYQWAVFPNIRLP</sequence>
<gene>
    <name evidence="1" type="ORF">GCM10007857_43980</name>
</gene>
<accession>A0ABQ6AZV9</accession>
<name>A0ABQ6AZV9_9BRAD</name>
<reference evidence="2" key="1">
    <citation type="journal article" date="2019" name="Int. J. Syst. Evol. Microbiol.">
        <title>The Global Catalogue of Microorganisms (GCM) 10K type strain sequencing project: providing services to taxonomists for standard genome sequencing and annotation.</title>
        <authorList>
            <consortium name="The Broad Institute Genomics Platform"/>
            <consortium name="The Broad Institute Genome Sequencing Center for Infectious Disease"/>
            <person name="Wu L."/>
            <person name="Ma J."/>
        </authorList>
    </citation>
    <scope>NUCLEOTIDE SEQUENCE [LARGE SCALE GENOMIC DNA]</scope>
    <source>
        <strain evidence="2">NBRC 102520</strain>
    </source>
</reference>
<keyword evidence="2" id="KW-1185">Reference proteome</keyword>
<protein>
    <submittedName>
        <fullName evidence="1">Uncharacterized protein</fullName>
    </submittedName>
</protein>
<dbReference type="RefSeq" id="WP_284268669.1">
    <property type="nucleotide sequence ID" value="NZ_BSOW01000015.1"/>
</dbReference>
<evidence type="ECO:0000313" key="1">
    <source>
        <dbReference type="EMBL" id="GLR87687.1"/>
    </source>
</evidence>
<dbReference type="Proteomes" id="UP001156905">
    <property type="component" value="Unassembled WGS sequence"/>
</dbReference>
<organism evidence="1 2">
    <name type="scientific">Bradyrhizobium iriomotense</name>
    <dbReference type="NCBI Taxonomy" id="441950"/>
    <lineage>
        <taxon>Bacteria</taxon>
        <taxon>Pseudomonadati</taxon>
        <taxon>Pseudomonadota</taxon>
        <taxon>Alphaproteobacteria</taxon>
        <taxon>Hyphomicrobiales</taxon>
        <taxon>Nitrobacteraceae</taxon>
        <taxon>Bradyrhizobium</taxon>
    </lineage>
</organism>
<dbReference type="EMBL" id="BSOW01000015">
    <property type="protein sequence ID" value="GLR87687.1"/>
    <property type="molecule type" value="Genomic_DNA"/>
</dbReference>
<comment type="caution">
    <text evidence="1">The sequence shown here is derived from an EMBL/GenBank/DDBJ whole genome shotgun (WGS) entry which is preliminary data.</text>
</comment>
<proteinExistence type="predicted"/>
<evidence type="ECO:0000313" key="2">
    <source>
        <dbReference type="Proteomes" id="UP001156905"/>
    </source>
</evidence>